<comment type="caution">
    <text evidence="3">The sequence shown here is derived from an EMBL/GenBank/DDBJ whole genome shotgun (WGS) entry which is preliminary data.</text>
</comment>
<dbReference type="InterPro" id="IPR017853">
    <property type="entry name" value="GH"/>
</dbReference>
<dbReference type="Proteomes" id="UP000176287">
    <property type="component" value="Unassembled WGS sequence"/>
</dbReference>
<feature type="domain" description="DUF4015" evidence="2">
    <location>
        <begin position="93"/>
        <end position="366"/>
    </location>
</feature>
<dbReference type="STRING" id="1798649.A3B13_02065"/>
<proteinExistence type="predicted"/>
<dbReference type="Pfam" id="PF13200">
    <property type="entry name" value="DUF4015"/>
    <property type="match status" value="1"/>
</dbReference>
<gene>
    <name evidence="3" type="ORF">A3B13_02065</name>
</gene>
<dbReference type="AlphaFoldDB" id="A0A1G2CH21"/>
<feature type="compositionally biased region" description="Polar residues" evidence="1">
    <location>
        <begin position="64"/>
        <end position="73"/>
    </location>
</feature>
<reference evidence="3 4" key="1">
    <citation type="journal article" date="2016" name="Nat. Commun.">
        <title>Thousands of microbial genomes shed light on interconnected biogeochemical processes in an aquifer system.</title>
        <authorList>
            <person name="Anantharaman K."/>
            <person name="Brown C.T."/>
            <person name="Hug L.A."/>
            <person name="Sharon I."/>
            <person name="Castelle C.J."/>
            <person name="Probst A.J."/>
            <person name="Thomas B.C."/>
            <person name="Singh A."/>
            <person name="Wilkins M.J."/>
            <person name="Karaoz U."/>
            <person name="Brodie E.L."/>
            <person name="Williams K.H."/>
            <person name="Hubbard S.S."/>
            <person name="Banfield J.F."/>
        </authorList>
    </citation>
    <scope>NUCLEOTIDE SEQUENCE [LARGE SCALE GENOMIC DNA]</scope>
</reference>
<evidence type="ECO:0000256" key="1">
    <source>
        <dbReference type="SAM" id="MobiDB-lite"/>
    </source>
</evidence>
<accession>A0A1G2CH21</accession>
<evidence type="ECO:0000313" key="3">
    <source>
        <dbReference type="EMBL" id="OGY99950.1"/>
    </source>
</evidence>
<dbReference type="EMBL" id="MHKZ01000032">
    <property type="protein sequence ID" value="OGY99950.1"/>
    <property type="molecule type" value="Genomic_DNA"/>
</dbReference>
<evidence type="ECO:0000313" key="4">
    <source>
        <dbReference type="Proteomes" id="UP000176287"/>
    </source>
</evidence>
<feature type="region of interest" description="Disordered" evidence="1">
    <location>
        <begin position="64"/>
        <end position="83"/>
    </location>
</feature>
<evidence type="ECO:0000259" key="2">
    <source>
        <dbReference type="Pfam" id="PF13200"/>
    </source>
</evidence>
<dbReference type="Gene3D" id="3.20.20.80">
    <property type="entry name" value="Glycosidases"/>
    <property type="match status" value="1"/>
</dbReference>
<organism evidence="3 4">
    <name type="scientific">Candidatus Liptonbacteria bacterium RIFCSPLOWO2_01_FULL_45_15</name>
    <dbReference type="NCBI Taxonomy" id="1798649"/>
    <lineage>
        <taxon>Bacteria</taxon>
        <taxon>Candidatus Liptoniibacteriota</taxon>
    </lineage>
</organism>
<dbReference type="SUPFAM" id="SSF51445">
    <property type="entry name" value="(Trans)glycosidases"/>
    <property type="match status" value="1"/>
</dbReference>
<name>A0A1G2CH21_9BACT</name>
<protein>
    <recommendedName>
        <fullName evidence="2">DUF4015 domain-containing protein</fullName>
    </recommendedName>
</protein>
<sequence>MKKLAGGLFTLVSVSVFFLLLSTPRTVVLQGQFANGQIDTQDSVFARVVSLLYAPEAYRPSSLKNISATQSNNGKKDIEKQPQLQNPPSIAKALYVTGWSAGSRDKMTSLINIIESRGLNAVVIDIKDYSGYVSYAMDVPEVKASGAEGEIKILKPNELIKRLHDKNIYVIGRVTVFQDPILAKAHPEWALQNKTTGKLWLDNHKLAWLDPAGKPTWDYIVSIAKDALGRGFDEINFDYIRFASDGKLGEISFPFWQKTRTNADLTRTGAETKREVIKNFFAYLRQQMPDAKLSADIFGLATVDTWDDLGIGQVLEDAYQYFDYVCPMVYPSHYAAGTLDYKNPADHPYEIIKYSMDKALERLKNYEFGIMNNGTTTIVTTTTTTTTTHNSSFSIRNSKLRPWLQVFDLGAVYTPAMVQKQIQATEDAFASSTASSTALGAGQYYGGWLLWDPANNYKSFR</sequence>
<dbReference type="InterPro" id="IPR025275">
    <property type="entry name" value="DUF4015"/>
</dbReference>